<dbReference type="SUPFAM" id="SSF48452">
    <property type="entry name" value="TPR-like"/>
    <property type="match status" value="1"/>
</dbReference>
<dbReference type="HOGENOM" id="CLU_039532_3_0_1"/>
<keyword evidence="7" id="KW-1185">Reference proteome</keyword>
<feature type="domain" description="CS" evidence="5">
    <location>
        <begin position="175"/>
        <end position="265"/>
    </location>
</feature>
<evidence type="ECO:0000313" key="6">
    <source>
        <dbReference type="EMBL" id="CAG85047.2"/>
    </source>
</evidence>
<evidence type="ECO:0000259" key="4">
    <source>
        <dbReference type="PROSITE" id="PS51048"/>
    </source>
</evidence>
<dbReference type="PROSITE" id="PS51048">
    <property type="entry name" value="SGS"/>
    <property type="match status" value="1"/>
</dbReference>
<dbReference type="OMA" id="KIREDWY"/>
<dbReference type="InterPro" id="IPR011990">
    <property type="entry name" value="TPR-like_helical_dom_sf"/>
</dbReference>
<dbReference type="InterPro" id="IPR007699">
    <property type="entry name" value="SGS_dom"/>
</dbReference>
<organism evidence="6 7">
    <name type="scientific">Debaryomyces hansenii (strain ATCC 36239 / CBS 767 / BCRC 21394 / JCM 1990 / NBRC 0083 / IGC 2968)</name>
    <name type="common">Yeast</name>
    <name type="synonym">Torulaspora hansenii</name>
    <dbReference type="NCBI Taxonomy" id="284592"/>
    <lineage>
        <taxon>Eukaryota</taxon>
        <taxon>Fungi</taxon>
        <taxon>Dikarya</taxon>
        <taxon>Ascomycota</taxon>
        <taxon>Saccharomycotina</taxon>
        <taxon>Pichiomycetes</taxon>
        <taxon>Debaryomycetaceae</taxon>
        <taxon>Debaryomyces</taxon>
    </lineage>
</organism>
<keyword evidence="2" id="KW-0802">TPR repeat</keyword>
<name>Q6BXK8_DEBHA</name>
<evidence type="ECO:0000256" key="1">
    <source>
        <dbReference type="ARBA" id="ARBA00008509"/>
    </source>
</evidence>
<reference evidence="6 7" key="1">
    <citation type="journal article" date="2004" name="Nature">
        <title>Genome evolution in yeasts.</title>
        <authorList>
            <consortium name="Genolevures"/>
            <person name="Dujon B."/>
            <person name="Sherman D."/>
            <person name="Fischer G."/>
            <person name="Durrens P."/>
            <person name="Casaregola S."/>
            <person name="Lafontaine I."/>
            <person name="de Montigny J."/>
            <person name="Marck C."/>
            <person name="Neuveglise C."/>
            <person name="Talla E."/>
            <person name="Goffard N."/>
            <person name="Frangeul L."/>
            <person name="Aigle M."/>
            <person name="Anthouard V."/>
            <person name="Babour A."/>
            <person name="Barbe V."/>
            <person name="Barnay S."/>
            <person name="Blanchin S."/>
            <person name="Beckerich J.M."/>
            <person name="Beyne E."/>
            <person name="Bleykasten C."/>
            <person name="Boisrame A."/>
            <person name="Boyer J."/>
            <person name="Cattolico L."/>
            <person name="Confanioleri F."/>
            <person name="de Daruvar A."/>
            <person name="Despons L."/>
            <person name="Fabre E."/>
            <person name="Fairhead C."/>
            <person name="Ferry-Dumazet H."/>
            <person name="Groppi A."/>
            <person name="Hantraye F."/>
            <person name="Hennequin C."/>
            <person name="Jauniaux N."/>
            <person name="Joyet P."/>
            <person name="Kachouri R."/>
            <person name="Kerrest A."/>
            <person name="Koszul R."/>
            <person name="Lemaire M."/>
            <person name="Lesur I."/>
            <person name="Ma L."/>
            <person name="Muller H."/>
            <person name="Nicaud J.M."/>
            <person name="Nikolski M."/>
            <person name="Oztas S."/>
            <person name="Ozier-Kalogeropoulos O."/>
            <person name="Pellenz S."/>
            <person name="Potier S."/>
            <person name="Richard G.F."/>
            <person name="Straub M.L."/>
            <person name="Suleau A."/>
            <person name="Swennene D."/>
            <person name="Tekaia F."/>
            <person name="Wesolowski-Louvel M."/>
            <person name="Westhof E."/>
            <person name="Wirth B."/>
            <person name="Zeniou-Meyer M."/>
            <person name="Zivanovic I."/>
            <person name="Bolotin-Fukuhara M."/>
            <person name="Thierry A."/>
            <person name="Bouchier C."/>
            <person name="Caudron B."/>
            <person name="Scarpelli C."/>
            <person name="Gaillardin C."/>
            <person name="Weissenbach J."/>
            <person name="Wincker P."/>
            <person name="Souciet J.L."/>
        </authorList>
    </citation>
    <scope>NUCLEOTIDE SEQUENCE [LARGE SCALE GENOMIC DNA]</scope>
    <source>
        <strain evidence="7">ATCC 36239 / CBS 767 / BCRC 21394 / JCM 1990 / NBRC 0083 / IGC 2968</strain>
    </source>
</reference>
<dbReference type="KEGG" id="dha:DEHA2B02156g"/>
<accession>Q6BXK8</accession>
<dbReference type="Proteomes" id="UP000000599">
    <property type="component" value="Chromosome B"/>
</dbReference>
<dbReference type="eggNOG" id="KOG1309">
    <property type="taxonomic scope" value="Eukaryota"/>
</dbReference>
<feature type="region of interest" description="Disordered" evidence="3">
    <location>
        <begin position="129"/>
        <end position="163"/>
    </location>
</feature>
<evidence type="ECO:0000259" key="5">
    <source>
        <dbReference type="PROSITE" id="PS51203"/>
    </source>
</evidence>
<dbReference type="Pfam" id="PF04969">
    <property type="entry name" value="CS"/>
    <property type="match status" value="1"/>
</dbReference>
<feature type="domain" description="SGS" evidence="4">
    <location>
        <begin position="291"/>
        <end position="376"/>
    </location>
</feature>
<dbReference type="CDD" id="cd06466">
    <property type="entry name" value="p23_CS_SGT1_like"/>
    <property type="match status" value="1"/>
</dbReference>
<dbReference type="VEuPathDB" id="FungiDB:DEHA2B02156g"/>
<feature type="compositionally biased region" description="Acidic residues" evidence="3">
    <location>
        <begin position="134"/>
        <end position="143"/>
    </location>
</feature>
<dbReference type="FunCoup" id="Q6BXK8">
    <property type="interactions" value="1055"/>
</dbReference>
<dbReference type="InterPro" id="IPR044563">
    <property type="entry name" value="Sgt1-like"/>
</dbReference>
<dbReference type="InParanoid" id="Q6BXK8"/>
<sequence>MVIMAIEQLFTKGDTELKEKDYLSAIATYTAALKEHPKSIQALLKRSTAYRKLNNYENAKKDVSDAFVIAEQKGKRAELGACYFRLGLIYYAERNYKVALKNFEKSVEFDCPEATVESWRNKCEYDLKKNPPADDSENEEDEAISNIESGKNEAKDIQGKPSTNIDVINNQAPLKVKIRDDWYQTNDSVIITIYAKNIKEPELHVQFKPNSVTVSFPSSATSEYNYNLEPLFAEIDPQHSTSRIYSTKLEITLKKKEPRKWSSLEASENIATATVSEPTDKSDTAKTTGLAYPSSSKKSINWSAFKINDDDGDNEKSENEFFAQLYKDTDDDTRRAMMKSYVESNGTVLTTNWEEAQNKKYETSPPEGMVEKRWNHKD</sequence>
<dbReference type="Pfam" id="PF13181">
    <property type="entry name" value="TPR_8"/>
    <property type="match status" value="2"/>
</dbReference>
<feature type="repeat" description="TPR" evidence="2">
    <location>
        <begin position="80"/>
        <end position="113"/>
    </location>
</feature>
<dbReference type="SMART" id="SM00028">
    <property type="entry name" value="TPR"/>
    <property type="match status" value="3"/>
</dbReference>
<dbReference type="PROSITE" id="PS51203">
    <property type="entry name" value="CS"/>
    <property type="match status" value="1"/>
</dbReference>
<dbReference type="OrthoDB" id="1898560at2759"/>
<protein>
    <submittedName>
        <fullName evidence="6">DEHA2B02156p</fullName>
    </submittedName>
</protein>
<dbReference type="InterPro" id="IPR019734">
    <property type="entry name" value="TPR_rpt"/>
</dbReference>
<dbReference type="Pfam" id="PF05002">
    <property type="entry name" value="SGS"/>
    <property type="match status" value="1"/>
</dbReference>
<dbReference type="InterPro" id="IPR007052">
    <property type="entry name" value="CS_dom"/>
</dbReference>
<evidence type="ECO:0000313" key="7">
    <source>
        <dbReference type="Proteomes" id="UP000000599"/>
    </source>
</evidence>
<evidence type="ECO:0000256" key="2">
    <source>
        <dbReference type="PROSITE-ProRule" id="PRU00339"/>
    </source>
</evidence>
<dbReference type="RefSeq" id="XP_457061.2">
    <property type="nucleotide sequence ID" value="XM_457061.2"/>
</dbReference>
<dbReference type="InterPro" id="IPR008978">
    <property type="entry name" value="HSP20-like_chaperone"/>
</dbReference>
<dbReference type="PROSITE" id="PS50005">
    <property type="entry name" value="TPR"/>
    <property type="match status" value="1"/>
</dbReference>
<dbReference type="SUPFAM" id="SSF49764">
    <property type="entry name" value="HSP20-like chaperones"/>
    <property type="match status" value="1"/>
</dbReference>
<dbReference type="STRING" id="284592.Q6BXK8"/>
<dbReference type="AlphaFoldDB" id="Q6BXK8"/>
<feature type="region of interest" description="Disordered" evidence="3">
    <location>
        <begin position="356"/>
        <end position="378"/>
    </location>
</feature>
<proteinExistence type="inferred from homology"/>
<dbReference type="Gene3D" id="1.25.40.10">
    <property type="entry name" value="Tetratricopeptide repeat domain"/>
    <property type="match status" value="1"/>
</dbReference>
<dbReference type="Gene3D" id="2.60.40.790">
    <property type="match status" value="1"/>
</dbReference>
<feature type="compositionally biased region" description="Basic and acidic residues" evidence="3">
    <location>
        <begin position="369"/>
        <end position="378"/>
    </location>
</feature>
<comment type="similarity">
    <text evidence="1">Belongs to the SGT1 family.</text>
</comment>
<dbReference type="GeneID" id="2913199"/>
<dbReference type="GO" id="GO:0051087">
    <property type="term" value="F:protein-folding chaperone binding"/>
    <property type="evidence" value="ECO:0007669"/>
    <property type="project" value="InterPro"/>
</dbReference>
<dbReference type="PANTHER" id="PTHR45862">
    <property type="entry name" value="PROTEIN SGT1 HOMOLOG"/>
    <property type="match status" value="1"/>
</dbReference>
<evidence type="ECO:0000256" key="3">
    <source>
        <dbReference type="SAM" id="MobiDB-lite"/>
    </source>
</evidence>
<gene>
    <name evidence="6" type="ordered locus">DEHA2B02156g</name>
</gene>
<dbReference type="EMBL" id="CR382134">
    <property type="protein sequence ID" value="CAG85047.2"/>
    <property type="molecule type" value="Genomic_DNA"/>
</dbReference>